<dbReference type="GO" id="GO:0009252">
    <property type="term" value="P:peptidoglycan biosynthetic process"/>
    <property type="evidence" value="ECO:0007669"/>
    <property type="project" value="UniProtKB-KW"/>
</dbReference>
<keyword evidence="11" id="KW-0472">Membrane</keyword>
<dbReference type="EC" id="3.4.16.4" evidence="13"/>
<dbReference type="Gene3D" id="3.40.710.10">
    <property type="entry name" value="DD-peptidase/beta-lactamase superfamily"/>
    <property type="match status" value="1"/>
</dbReference>
<evidence type="ECO:0000256" key="10">
    <source>
        <dbReference type="SAM" id="MobiDB-lite"/>
    </source>
</evidence>
<feature type="active site" description="Acyl-ester intermediate" evidence="7">
    <location>
        <position position="158"/>
    </location>
</feature>
<feature type="domain" description="Peptidase S11 D-alanyl-D-alanine carboxypeptidase A N-terminal" evidence="12">
    <location>
        <begin position="126"/>
        <end position="344"/>
    </location>
</feature>
<dbReference type="GeneID" id="63459030"/>
<evidence type="ECO:0000256" key="4">
    <source>
        <dbReference type="ARBA" id="ARBA00022960"/>
    </source>
</evidence>
<evidence type="ECO:0000313" key="13">
    <source>
        <dbReference type="EMBL" id="SNV19652.1"/>
    </source>
</evidence>
<dbReference type="Proteomes" id="UP000242637">
    <property type="component" value="Chromosome 1"/>
</dbReference>
<evidence type="ECO:0000256" key="7">
    <source>
        <dbReference type="PIRSR" id="PIRSR618044-1"/>
    </source>
</evidence>
<keyword evidence="6" id="KW-0961">Cell wall biogenesis/degradation</keyword>
<feature type="active site" description="Proton acceptor" evidence="7">
    <location>
        <position position="161"/>
    </location>
</feature>
<protein>
    <submittedName>
        <fullName evidence="13">D-alanyl-D-alanine carboxypeptidase dacD</fullName>
        <ecNumber evidence="13">3.4.16.4</ecNumber>
    </submittedName>
</protein>
<reference evidence="13 14" key="1">
    <citation type="submission" date="2017-06" db="EMBL/GenBank/DDBJ databases">
        <authorList>
            <consortium name="Pathogen Informatics"/>
        </authorList>
    </citation>
    <scope>NUCLEOTIDE SEQUENCE [LARGE SCALE GENOMIC DNA]</scope>
    <source>
        <strain evidence="13 14">NCTC13039</strain>
    </source>
</reference>
<evidence type="ECO:0000256" key="3">
    <source>
        <dbReference type="ARBA" id="ARBA00022801"/>
    </source>
</evidence>
<keyword evidence="11" id="KW-0812">Transmembrane</keyword>
<keyword evidence="13" id="KW-0121">Carboxypeptidase</keyword>
<feature type="compositionally biased region" description="Low complexity" evidence="10">
    <location>
        <begin position="403"/>
        <end position="414"/>
    </location>
</feature>
<gene>
    <name evidence="13" type="primary">dacD</name>
    <name evidence="13" type="ORF">SAMEA4475696_00767</name>
</gene>
<feature type="active site" evidence="7">
    <location>
        <position position="213"/>
    </location>
</feature>
<accession>A0A239VBX9</accession>
<feature type="region of interest" description="Disordered" evidence="10">
    <location>
        <begin position="378"/>
        <end position="436"/>
    </location>
</feature>
<feature type="region of interest" description="Disordered" evidence="10">
    <location>
        <begin position="50"/>
        <end position="108"/>
    </location>
</feature>
<keyword evidence="14" id="KW-1185">Reference proteome</keyword>
<sequence>MADPTDAPRRRRLAQRHARHIAALTTATTLGIAPSLTASITANAIQPSIACSPQAPSTQPDKDTPTPNTPTDPTATPTTPTATPTTPPAPGTPTTPSNDPKTNVIGGNALANKGTILNLPTGTPPPPPLHACAWVIADLNTGDIIAAHDPHSRFLPASTLKTLTALTVIDKLDPNQEIEGSGEDMAVDGTKVGIEKNATYPISALLQALMLSSANDAANALARANGGMDITTEQMNKLAAHLGAKDTHAMNTSGLDAKGQVTSAYDLALIGRAAVSHPKLAPLLTLKGAHFPAGAPKPGQQRKSIEIGSHNRLLWNYQGTIGIKNGYTVAARHTYIGAARRGDKAYVISYLSSFDGHWRSSAALLDWAFNHGSKARPIGRLVNPGELDAPPPSKEKPTPPKGKPTTPKGGSNKPDNAKDTPITSAQDASPVAATSFHGHTSLPTNLALALSGLATLAATGALILHRRH</sequence>
<dbReference type="GO" id="GO:0006508">
    <property type="term" value="P:proteolysis"/>
    <property type="evidence" value="ECO:0007669"/>
    <property type="project" value="InterPro"/>
</dbReference>
<evidence type="ECO:0000256" key="5">
    <source>
        <dbReference type="ARBA" id="ARBA00022984"/>
    </source>
</evidence>
<feature type="transmembrane region" description="Helical" evidence="11">
    <location>
        <begin position="446"/>
        <end position="464"/>
    </location>
</feature>
<dbReference type="PANTHER" id="PTHR21581:SF33">
    <property type="entry name" value="D-ALANYL-D-ALANINE CARBOXYPEPTIDASE DACB"/>
    <property type="match status" value="1"/>
</dbReference>
<dbReference type="OrthoDB" id="3663940at2"/>
<dbReference type="GO" id="GO:0008360">
    <property type="term" value="P:regulation of cell shape"/>
    <property type="evidence" value="ECO:0007669"/>
    <property type="project" value="UniProtKB-KW"/>
</dbReference>
<dbReference type="SUPFAM" id="SSF56601">
    <property type="entry name" value="beta-lactamase/transpeptidase-like"/>
    <property type="match status" value="1"/>
</dbReference>
<evidence type="ECO:0000256" key="8">
    <source>
        <dbReference type="PIRSR" id="PIRSR618044-2"/>
    </source>
</evidence>
<dbReference type="AlphaFoldDB" id="A0A239VBX9"/>
<keyword evidence="2" id="KW-0732">Signal</keyword>
<dbReference type="PANTHER" id="PTHR21581">
    <property type="entry name" value="D-ALANYL-D-ALANINE CARBOXYPEPTIDASE"/>
    <property type="match status" value="1"/>
</dbReference>
<dbReference type="GO" id="GO:0071555">
    <property type="term" value="P:cell wall organization"/>
    <property type="evidence" value="ECO:0007669"/>
    <property type="project" value="UniProtKB-KW"/>
</dbReference>
<evidence type="ECO:0000256" key="9">
    <source>
        <dbReference type="RuleBase" id="RU004016"/>
    </source>
</evidence>
<keyword evidence="3 13" id="KW-0378">Hydrolase</keyword>
<dbReference type="RefSeq" id="WP_154657693.1">
    <property type="nucleotide sequence ID" value="NZ_LT906453.1"/>
</dbReference>
<name>A0A239VBX9_9MICO</name>
<dbReference type="InterPro" id="IPR018044">
    <property type="entry name" value="Peptidase_S11"/>
</dbReference>
<comment type="similarity">
    <text evidence="1 9">Belongs to the peptidase S11 family.</text>
</comment>
<evidence type="ECO:0000259" key="12">
    <source>
        <dbReference type="Pfam" id="PF00768"/>
    </source>
</evidence>
<dbReference type="InterPro" id="IPR012338">
    <property type="entry name" value="Beta-lactam/transpept-like"/>
</dbReference>
<keyword evidence="11" id="KW-1133">Transmembrane helix</keyword>
<dbReference type="Pfam" id="PF00768">
    <property type="entry name" value="Peptidase_S11"/>
    <property type="match status" value="1"/>
</dbReference>
<keyword evidence="4" id="KW-0133">Cell shape</keyword>
<keyword evidence="5" id="KW-0573">Peptidoglycan synthesis</keyword>
<dbReference type="EMBL" id="LT906453">
    <property type="protein sequence ID" value="SNV19652.1"/>
    <property type="molecule type" value="Genomic_DNA"/>
</dbReference>
<dbReference type="STRING" id="1121387.GCA_000429885_01863"/>
<dbReference type="InterPro" id="IPR001967">
    <property type="entry name" value="Peptidase_S11_N"/>
</dbReference>
<proteinExistence type="inferred from homology"/>
<evidence type="ECO:0000256" key="2">
    <source>
        <dbReference type="ARBA" id="ARBA00022729"/>
    </source>
</evidence>
<feature type="compositionally biased region" description="Low complexity" evidence="10">
    <location>
        <begin position="65"/>
        <end position="84"/>
    </location>
</feature>
<evidence type="ECO:0000256" key="6">
    <source>
        <dbReference type="ARBA" id="ARBA00023316"/>
    </source>
</evidence>
<keyword evidence="13" id="KW-0645">Protease</keyword>
<evidence type="ECO:0000256" key="1">
    <source>
        <dbReference type="ARBA" id="ARBA00007164"/>
    </source>
</evidence>
<dbReference type="GO" id="GO:0009002">
    <property type="term" value="F:serine-type D-Ala-D-Ala carboxypeptidase activity"/>
    <property type="evidence" value="ECO:0007669"/>
    <property type="project" value="UniProtKB-EC"/>
</dbReference>
<feature type="binding site" evidence="8">
    <location>
        <position position="324"/>
    </location>
    <ligand>
        <name>substrate</name>
    </ligand>
</feature>
<dbReference type="KEGG" id="dco:SAMEA4475696_0767"/>
<dbReference type="PRINTS" id="PR00725">
    <property type="entry name" value="DADACBPTASE1"/>
</dbReference>
<organism evidence="13 14">
    <name type="scientific">Dermatophilus congolensis</name>
    <dbReference type="NCBI Taxonomy" id="1863"/>
    <lineage>
        <taxon>Bacteria</taxon>
        <taxon>Bacillati</taxon>
        <taxon>Actinomycetota</taxon>
        <taxon>Actinomycetes</taxon>
        <taxon>Micrococcales</taxon>
        <taxon>Dermatophilaceae</taxon>
        <taxon>Dermatophilus</taxon>
    </lineage>
</organism>
<evidence type="ECO:0000256" key="11">
    <source>
        <dbReference type="SAM" id="Phobius"/>
    </source>
</evidence>
<evidence type="ECO:0000313" key="14">
    <source>
        <dbReference type="Proteomes" id="UP000242637"/>
    </source>
</evidence>